<feature type="compositionally biased region" description="Polar residues" evidence="13">
    <location>
        <begin position="579"/>
        <end position="590"/>
    </location>
</feature>
<evidence type="ECO:0000259" key="15">
    <source>
        <dbReference type="PROSITE" id="PS50135"/>
    </source>
</evidence>
<dbReference type="GO" id="GO:0046716">
    <property type="term" value="P:muscle cell cellular homeostasis"/>
    <property type="evidence" value="ECO:0007669"/>
    <property type="project" value="UniProtKB-ARBA"/>
</dbReference>
<keyword evidence="7" id="KW-0862">Zinc</keyword>
<dbReference type="PROSITE" id="PS01159">
    <property type="entry name" value="WW_DOMAIN_1"/>
    <property type="match status" value="1"/>
</dbReference>
<dbReference type="GO" id="GO:0003779">
    <property type="term" value="F:actin binding"/>
    <property type="evidence" value="ECO:0007669"/>
    <property type="project" value="UniProtKB-KW"/>
</dbReference>
<dbReference type="GO" id="GO:0042383">
    <property type="term" value="C:sarcolemma"/>
    <property type="evidence" value="ECO:0007669"/>
    <property type="project" value="UniProtKB-SubCell"/>
</dbReference>
<evidence type="ECO:0000256" key="4">
    <source>
        <dbReference type="ARBA" id="ARBA00022490"/>
    </source>
</evidence>
<dbReference type="SMART" id="SM00291">
    <property type="entry name" value="ZnF_ZZ"/>
    <property type="match status" value="1"/>
</dbReference>
<evidence type="ECO:0000256" key="7">
    <source>
        <dbReference type="ARBA" id="ARBA00022833"/>
    </source>
</evidence>
<dbReference type="RefSeq" id="XP_034236283.1">
    <property type="nucleotide sequence ID" value="XM_034380392.1"/>
</dbReference>
<keyword evidence="11" id="KW-0206">Cytoskeleton</keyword>
<dbReference type="GO" id="GO:0016010">
    <property type="term" value="C:dystrophin-associated glycoprotein complex"/>
    <property type="evidence" value="ECO:0007669"/>
    <property type="project" value="UniProtKB-ARBA"/>
</dbReference>
<accession>A0A6P8Y9F9</accession>
<dbReference type="SUPFAM" id="SSF51045">
    <property type="entry name" value="WW domain"/>
    <property type="match status" value="1"/>
</dbReference>
<organism evidence="17">
    <name type="scientific">Thrips palmi</name>
    <name type="common">Melon thrips</name>
    <dbReference type="NCBI Taxonomy" id="161013"/>
    <lineage>
        <taxon>Eukaryota</taxon>
        <taxon>Metazoa</taxon>
        <taxon>Ecdysozoa</taxon>
        <taxon>Arthropoda</taxon>
        <taxon>Hexapoda</taxon>
        <taxon>Insecta</taxon>
        <taxon>Pterygota</taxon>
        <taxon>Neoptera</taxon>
        <taxon>Paraneoptera</taxon>
        <taxon>Thysanoptera</taxon>
        <taxon>Terebrantia</taxon>
        <taxon>Thripoidea</taxon>
        <taxon>Thripidae</taxon>
        <taxon>Thrips</taxon>
    </lineage>
</organism>
<dbReference type="PROSITE" id="PS50020">
    <property type="entry name" value="WW_DOMAIN_2"/>
    <property type="match status" value="1"/>
</dbReference>
<dbReference type="AlphaFoldDB" id="A0A6P8Y9F9"/>
<dbReference type="PANTHER" id="PTHR12268:SF14">
    <property type="entry name" value="DYSTROPHIN-1"/>
    <property type="match status" value="1"/>
</dbReference>
<evidence type="ECO:0000313" key="18">
    <source>
        <dbReference type="RefSeq" id="XP_034236284.1"/>
    </source>
</evidence>
<evidence type="ECO:0000256" key="1">
    <source>
        <dbReference type="ARBA" id="ARBA00004245"/>
    </source>
</evidence>
<dbReference type="CDD" id="cd02334">
    <property type="entry name" value="ZZ_dystrophin"/>
    <property type="match status" value="1"/>
</dbReference>
<feature type="compositionally biased region" description="Low complexity" evidence="13">
    <location>
        <begin position="507"/>
        <end position="517"/>
    </location>
</feature>
<keyword evidence="5" id="KW-0479">Metal-binding</keyword>
<dbReference type="GO" id="GO:0005856">
    <property type="term" value="C:cytoskeleton"/>
    <property type="evidence" value="ECO:0007669"/>
    <property type="project" value="UniProtKB-SubCell"/>
</dbReference>
<keyword evidence="16" id="KW-1185">Reference proteome</keyword>
<evidence type="ECO:0000256" key="9">
    <source>
        <dbReference type="ARBA" id="ARBA00023136"/>
    </source>
</evidence>
<dbReference type="GO" id="GO:0050804">
    <property type="term" value="P:modulation of chemical synaptic transmission"/>
    <property type="evidence" value="ECO:0007669"/>
    <property type="project" value="UniProtKB-ARBA"/>
</dbReference>
<evidence type="ECO:0000313" key="16">
    <source>
        <dbReference type="Proteomes" id="UP000515158"/>
    </source>
</evidence>
<dbReference type="Gene3D" id="6.10.140.70">
    <property type="match status" value="1"/>
</dbReference>
<sequence>MDGWWDRADMECGMPYYINHRERKTQWDHPKYTEIINLLRECNIIKYAAYRTAAKLCVLQRTLHMEQVRMGLVVGVLDQHRLRAPENGVILEVTELEAVLADMFFASRRENMSDDDVDLNSELLLNFLLNAFDDKRKTGLTVLQVKVALIVLSCGRLQDKHQYLFHQVADHNNCISRRKLEALLRALALIAEYLSEGQSFGPALVPATVDSCFQLSQGTLGVTEDGYMSWLLHEPQLLVWLSTFYRMRSAELVWHNVKCAVCKAQPIRGLRYRCLRCMGYEQCQTCFLTGKANRKHKLSHPMQEYVGQTSSMEATRAFLKVLKNKVCRSSSKIQYLPVLPQDSVSSTSSKNQRANERGAAAGSCGDVTRLLDGLETTSRTVLYGSTLDLHPGKELQSIISQLELLCAADESANSNAPVATRRKVEAQVQRLKMLKRFLTLRVRPQVPHRTLERLESTPLVYAGQRNRKPNADHFNELSPIPMEKNSSYVPPREVQSDLPGPREFGEGAEASADDSSSLPSLTDRHPGDISTWLGNHQSFTVSKPQNLPALWLQNSRMGREPFNIGDEPSPSSDSRSEAQSDGQSEGQSDALSDVQRDRRLEELHKDLDTILDRLQNMLASNFAEDTVNKDNEKLQQDAIEIEDLLSGLIEGVESNHPPRNSCENHDVVPQDDKVNNNAITSC</sequence>
<dbReference type="Pfam" id="PF09068">
    <property type="entry name" value="EF-hand_2"/>
    <property type="match status" value="1"/>
</dbReference>
<keyword evidence="8" id="KW-0106">Calcium</keyword>
<evidence type="ECO:0000256" key="3">
    <source>
        <dbReference type="ARBA" id="ARBA00022475"/>
    </source>
</evidence>
<dbReference type="SUPFAM" id="SSF47473">
    <property type="entry name" value="EF-hand"/>
    <property type="match status" value="2"/>
</dbReference>
<evidence type="ECO:0000256" key="5">
    <source>
        <dbReference type="ARBA" id="ARBA00022723"/>
    </source>
</evidence>
<evidence type="ECO:0000256" key="10">
    <source>
        <dbReference type="ARBA" id="ARBA00023203"/>
    </source>
</evidence>
<dbReference type="Gene3D" id="2.20.70.10">
    <property type="match status" value="1"/>
</dbReference>
<dbReference type="CDD" id="cd00201">
    <property type="entry name" value="WW"/>
    <property type="match status" value="1"/>
</dbReference>
<feature type="compositionally biased region" description="Basic and acidic residues" evidence="13">
    <location>
        <begin position="662"/>
        <end position="674"/>
    </location>
</feature>
<dbReference type="InterPro" id="IPR043145">
    <property type="entry name" value="Znf_ZZ_sf"/>
</dbReference>
<dbReference type="OrthoDB" id="10014385at2759"/>
<dbReference type="InterPro" id="IPR050774">
    <property type="entry name" value="KCMF1/Dystrophin"/>
</dbReference>
<dbReference type="RefSeq" id="XP_034236284.1">
    <property type="nucleotide sequence ID" value="XM_034380393.1"/>
</dbReference>
<keyword evidence="4" id="KW-0963">Cytoplasm</keyword>
<dbReference type="InterPro" id="IPR036020">
    <property type="entry name" value="WW_dom_sf"/>
</dbReference>
<dbReference type="GO" id="GO:0099536">
    <property type="term" value="P:synaptic signaling"/>
    <property type="evidence" value="ECO:0007669"/>
    <property type="project" value="TreeGrafter"/>
</dbReference>
<evidence type="ECO:0000259" key="14">
    <source>
        <dbReference type="PROSITE" id="PS50020"/>
    </source>
</evidence>
<evidence type="ECO:0000313" key="17">
    <source>
        <dbReference type="RefSeq" id="XP_034236283.1"/>
    </source>
</evidence>
<evidence type="ECO:0000256" key="2">
    <source>
        <dbReference type="ARBA" id="ARBA00004278"/>
    </source>
</evidence>
<evidence type="ECO:0000256" key="6">
    <source>
        <dbReference type="ARBA" id="ARBA00022771"/>
    </source>
</evidence>
<proteinExistence type="predicted"/>
<dbReference type="InterPro" id="IPR015153">
    <property type="entry name" value="EF-hand_dom_typ1"/>
</dbReference>
<keyword evidence="6 12" id="KW-0863">Zinc-finger</keyword>
<dbReference type="SUPFAM" id="SSF57850">
    <property type="entry name" value="RING/U-box"/>
    <property type="match status" value="1"/>
</dbReference>
<feature type="region of interest" description="Disordered" evidence="13">
    <location>
        <begin position="559"/>
        <end position="595"/>
    </location>
</feature>
<evidence type="ECO:0000256" key="8">
    <source>
        <dbReference type="ARBA" id="ARBA00022837"/>
    </source>
</evidence>
<dbReference type="Gene3D" id="1.10.238.10">
    <property type="entry name" value="EF-hand"/>
    <property type="match status" value="2"/>
</dbReference>
<evidence type="ECO:0000256" key="12">
    <source>
        <dbReference type="PROSITE-ProRule" id="PRU00228"/>
    </source>
</evidence>
<evidence type="ECO:0000256" key="11">
    <source>
        <dbReference type="ARBA" id="ARBA00023212"/>
    </source>
</evidence>
<keyword evidence="9" id="KW-0472">Membrane</keyword>
<dbReference type="GO" id="GO:0008270">
    <property type="term" value="F:zinc ion binding"/>
    <property type="evidence" value="ECO:0007669"/>
    <property type="project" value="UniProtKB-KW"/>
</dbReference>
<dbReference type="InterPro" id="IPR000433">
    <property type="entry name" value="Znf_ZZ"/>
</dbReference>
<dbReference type="PROSITE" id="PS50135">
    <property type="entry name" value="ZF_ZZ_2"/>
    <property type="match status" value="1"/>
</dbReference>
<dbReference type="GeneID" id="117642317"/>
<keyword evidence="10" id="KW-0009">Actin-binding</keyword>
<dbReference type="Gene3D" id="3.30.60.90">
    <property type="match status" value="1"/>
</dbReference>
<dbReference type="Pfam" id="PF09069">
    <property type="entry name" value="EF-hand_3"/>
    <property type="match status" value="1"/>
</dbReference>
<dbReference type="KEGG" id="tpal:117642317"/>
<comment type="subcellular location">
    <subcellularLocation>
        <location evidence="2">Cell membrane</location>
        <location evidence="2">Sarcolemma</location>
        <topology evidence="2">Peripheral membrane protein</topology>
        <orientation evidence="2">Cytoplasmic side</orientation>
    </subcellularLocation>
    <subcellularLocation>
        <location evidence="1">Cytoplasm</location>
        <location evidence="1">Cytoskeleton</location>
    </subcellularLocation>
</comment>
<dbReference type="InterPro" id="IPR001202">
    <property type="entry name" value="WW_dom"/>
</dbReference>
<dbReference type="Pfam" id="PF00569">
    <property type="entry name" value="ZZ"/>
    <property type="match status" value="1"/>
</dbReference>
<feature type="region of interest" description="Disordered" evidence="13">
    <location>
        <begin position="653"/>
        <end position="682"/>
    </location>
</feature>
<feature type="domain" description="WW" evidence="14">
    <location>
        <begin position="1"/>
        <end position="32"/>
    </location>
</feature>
<dbReference type="Proteomes" id="UP000515158">
    <property type="component" value="Unplaced"/>
</dbReference>
<keyword evidence="3" id="KW-1003">Cell membrane</keyword>
<dbReference type="InterPro" id="IPR015154">
    <property type="entry name" value="EF-hand_dom_typ2"/>
</dbReference>
<protein>
    <submittedName>
        <fullName evidence="17 18">Dystrophin-like</fullName>
    </submittedName>
</protein>
<feature type="region of interest" description="Disordered" evidence="13">
    <location>
        <begin position="463"/>
        <end position="529"/>
    </location>
</feature>
<gene>
    <name evidence="17 18" type="primary">LOC117642317</name>
</gene>
<dbReference type="GO" id="GO:0005737">
    <property type="term" value="C:cytoplasm"/>
    <property type="evidence" value="ECO:0007669"/>
    <property type="project" value="UniProtKB-ARBA"/>
</dbReference>
<dbReference type="GO" id="GO:0045202">
    <property type="term" value="C:synapse"/>
    <property type="evidence" value="ECO:0007669"/>
    <property type="project" value="GOC"/>
</dbReference>
<name>A0A6P8Y9F9_THRPL</name>
<feature type="domain" description="ZZ-type" evidence="15">
    <location>
        <begin position="254"/>
        <end position="310"/>
    </location>
</feature>
<dbReference type="PANTHER" id="PTHR12268">
    <property type="entry name" value="E3 UBIQUITIN-PROTEIN LIGASE KCMF1"/>
    <property type="match status" value="1"/>
</dbReference>
<dbReference type="InterPro" id="IPR011992">
    <property type="entry name" value="EF-hand-dom_pair"/>
</dbReference>
<evidence type="ECO:0000256" key="13">
    <source>
        <dbReference type="SAM" id="MobiDB-lite"/>
    </source>
</evidence>
<reference evidence="17 18" key="1">
    <citation type="submission" date="2025-04" db="UniProtKB">
        <authorList>
            <consortium name="RefSeq"/>
        </authorList>
    </citation>
    <scope>IDENTIFICATION</scope>
    <source>
        <tissue evidence="17 18">Total insect</tissue>
    </source>
</reference>